<feature type="domain" description="HD-GYP" evidence="4">
    <location>
        <begin position="732"/>
        <end position="938"/>
    </location>
</feature>
<keyword evidence="2" id="KW-0812">Transmembrane</keyword>
<dbReference type="Gene3D" id="3.30.450.20">
    <property type="entry name" value="PAS domain"/>
    <property type="match status" value="2"/>
</dbReference>
<dbReference type="GO" id="GO:0005886">
    <property type="term" value="C:plasma membrane"/>
    <property type="evidence" value="ECO:0007669"/>
    <property type="project" value="UniProtKB-SubCell"/>
</dbReference>
<evidence type="ECO:0000256" key="2">
    <source>
        <dbReference type="SAM" id="Phobius"/>
    </source>
</evidence>
<gene>
    <name evidence="5" type="ORF">A1OK_19090</name>
</gene>
<evidence type="ECO:0000313" key="6">
    <source>
        <dbReference type="Proteomes" id="UP000095039"/>
    </source>
</evidence>
<dbReference type="CDD" id="cd00077">
    <property type="entry name" value="HDc"/>
    <property type="match status" value="2"/>
</dbReference>
<dbReference type="InterPro" id="IPR003660">
    <property type="entry name" value="HAMP_dom"/>
</dbReference>
<dbReference type="PANTHER" id="PTHR45228">
    <property type="entry name" value="CYCLIC DI-GMP PHOSPHODIESTERASE TM_0186-RELATED"/>
    <property type="match status" value="1"/>
</dbReference>
<dbReference type="GO" id="GO:0007165">
    <property type="term" value="P:signal transduction"/>
    <property type="evidence" value="ECO:0007669"/>
    <property type="project" value="InterPro"/>
</dbReference>
<keyword evidence="2" id="KW-0472">Membrane</keyword>
<sequence>MIERRYTLQIHIAGIFFVVVSILSILLIVLSYQNSKALNHQLATERTEQNVEQVKLSFQRLIAPVTTSLDALAVSGYGQDPSSSTNTTWLATINAIMAKNPDVLSIYLGYPDEQSAFVRSTSAAFMRQQFSTPVNSHIMVDINTANGHQERTYYDANLSYIGSDVNKIDYLPTTRPWYQVAPSDGGIHITDPYFYFFIQRMGITLSRQLPDNLGVIAADITLASLSNFLATLTDSPDTQLLLLDENKNIIAHNGFLSHADAASPNERLSSMARSPLNQLYAASELTELTRNVEHIDQTWMLSLVHIKFAGGKGLWLAKAIPEQQLIGSALNARNNQVAISALVLLLGTLMVLWASAQIAKPLQLLGKETQKIRNLDFSNISLPTSSIAEVKTLSESIGVMADTISGFLDTLHRVSNSSNFDSLLNDIVSHCHHASGADYVLMWTTSSEDSNALSLTACYPQNADDNTIDIGMLIAESPEISNALECQQFFSFTPSSTDIQRCFFPADLKRAWILPLNNRENESVGYVLVGFNRNVPDHQEEKIHFITQFLGFASLIKENWDRVAAQKLLFKSFVELMASAIDTKSPYTGGHCQRVPELTFMLANAASNDTKDFPDFTLDEQSQEALYFAAWLHDCGKVTTPEYVVDKATKLETIYNRIHEIRTRFEVLKRDAEIRYWKKRIEGENVADLDRWLSEEHKALDADFAFIAKHNLGSEFMDNQNITRLEEIASRTWYRTIDDMQGLSWEEEDRRKLRQEQTLPCKEHVITNKLDHQIPWLSQQLETFKNWEFKLPIPELQYNRGELHNLSIQRGTLTNEERFIINDHIIQTIKMLRKLPYPSHLQRVPEIAGGHHEKLDGKGYPYGLDETNLSVDARIMAIADIFEALTASDRPYKKAKTLSEAMKILAFMAKDKHIDPKLFRLFIEQKVYLRYAESFLPQSQQDTVDEQALLAMITPKEKAEPAAVT</sequence>
<dbReference type="RefSeq" id="WP_016958382.1">
    <property type="nucleotide sequence ID" value="NZ_AJWN02000032.1"/>
</dbReference>
<dbReference type="InterPro" id="IPR003607">
    <property type="entry name" value="HD/PDEase_dom"/>
</dbReference>
<keyword evidence="6" id="KW-1185">Reference proteome</keyword>
<feature type="domain" description="HAMP" evidence="3">
    <location>
        <begin position="356"/>
        <end position="409"/>
    </location>
</feature>
<dbReference type="InterPro" id="IPR037522">
    <property type="entry name" value="HD_GYP_dom"/>
</dbReference>
<protein>
    <submittedName>
        <fullName evidence="5">Amino acid ABC transporter</fullName>
    </submittedName>
</protein>
<feature type="transmembrane region" description="Helical" evidence="2">
    <location>
        <begin position="337"/>
        <end position="356"/>
    </location>
</feature>
<evidence type="ECO:0000256" key="1">
    <source>
        <dbReference type="ARBA" id="ARBA00004533"/>
    </source>
</evidence>
<dbReference type="Gene3D" id="1.10.3210.10">
    <property type="entry name" value="Hypothetical protein af1432"/>
    <property type="match status" value="2"/>
</dbReference>
<comment type="caution">
    <text evidence="5">The sequence shown here is derived from an EMBL/GenBank/DDBJ whole genome shotgun (WGS) entry which is preliminary data.</text>
</comment>
<dbReference type="SUPFAM" id="SSF109604">
    <property type="entry name" value="HD-domain/PDEase-like"/>
    <property type="match status" value="2"/>
</dbReference>
<dbReference type="PROSITE" id="PS50885">
    <property type="entry name" value="HAMP"/>
    <property type="match status" value="1"/>
</dbReference>
<dbReference type="SUPFAM" id="SSF103190">
    <property type="entry name" value="Sensory domain-like"/>
    <property type="match status" value="1"/>
</dbReference>
<dbReference type="SMART" id="SM00471">
    <property type="entry name" value="HDc"/>
    <property type="match status" value="1"/>
</dbReference>
<dbReference type="PANTHER" id="PTHR45228:SF5">
    <property type="entry name" value="CYCLIC DI-GMP PHOSPHODIESTERASE VC_1348-RELATED"/>
    <property type="match status" value="1"/>
</dbReference>
<organism evidence="5 6">
    <name type="scientific">Enterovibrio norvegicus FF-454</name>
    <dbReference type="NCBI Taxonomy" id="1185651"/>
    <lineage>
        <taxon>Bacteria</taxon>
        <taxon>Pseudomonadati</taxon>
        <taxon>Pseudomonadota</taxon>
        <taxon>Gammaproteobacteria</taxon>
        <taxon>Vibrionales</taxon>
        <taxon>Vibrionaceae</taxon>
        <taxon>Enterovibrio</taxon>
    </lineage>
</organism>
<feature type="transmembrane region" description="Helical" evidence="2">
    <location>
        <begin position="12"/>
        <end position="32"/>
    </location>
</feature>
<evidence type="ECO:0000259" key="3">
    <source>
        <dbReference type="PROSITE" id="PS50885"/>
    </source>
</evidence>
<dbReference type="Proteomes" id="UP000095039">
    <property type="component" value="Unassembled WGS sequence"/>
</dbReference>
<dbReference type="PROSITE" id="PS51832">
    <property type="entry name" value="HD_GYP"/>
    <property type="match status" value="1"/>
</dbReference>
<evidence type="ECO:0000259" key="4">
    <source>
        <dbReference type="PROSITE" id="PS51832"/>
    </source>
</evidence>
<name>A0A1E5CB06_9GAMM</name>
<dbReference type="Pfam" id="PF13487">
    <property type="entry name" value="HD_5"/>
    <property type="match status" value="1"/>
</dbReference>
<accession>A0A1E5CB06</accession>
<dbReference type="Gene3D" id="6.10.340.10">
    <property type="match status" value="1"/>
</dbReference>
<dbReference type="GO" id="GO:0008081">
    <property type="term" value="F:phosphoric diester hydrolase activity"/>
    <property type="evidence" value="ECO:0007669"/>
    <property type="project" value="UniProtKB-ARBA"/>
</dbReference>
<reference evidence="5 6" key="1">
    <citation type="journal article" date="2012" name="Science">
        <title>Ecological populations of bacteria act as socially cohesive units of antibiotic production and resistance.</title>
        <authorList>
            <person name="Cordero O.X."/>
            <person name="Wildschutte H."/>
            <person name="Kirkup B."/>
            <person name="Proehl S."/>
            <person name="Ngo L."/>
            <person name="Hussain F."/>
            <person name="Le Roux F."/>
            <person name="Mincer T."/>
            <person name="Polz M.F."/>
        </authorList>
    </citation>
    <scope>NUCLEOTIDE SEQUENCE [LARGE SCALE GENOMIC DNA]</scope>
    <source>
        <strain evidence="5 6">FF-454</strain>
    </source>
</reference>
<proteinExistence type="predicted"/>
<comment type="subcellular location">
    <subcellularLocation>
        <location evidence="1">Cell inner membrane</location>
    </subcellularLocation>
</comment>
<dbReference type="InterPro" id="IPR052020">
    <property type="entry name" value="Cyclic_di-GMP/3'3'-cGAMP_PDE"/>
</dbReference>
<evidence type="ECO:0000313" key="5">
    <source>
        <dbReference type="EMBL" id="OEE62698.1"/>
    </source>
</evidence>
<dbReference type="AlphaFoldDB" id="A0A1E5CB06"/>
<keyword evidence="2" id="KW-1133">Transmembrane helix</keyword>
<dbReference type="SUPFAM" id="SSF55781">
    <property type="entry name" value="GAF domain-like"/>
    <property type="match status" value="1"/>
</dbReference>
<dbReference type="EMBL" id="AJWN02000032">
    <property type="protein sequence ID" value="OEE62698.1"/>
    <property type="molecule type" value="Genomic_DNA"/>
</dbReference>
<dbReference type="InterPro" id="IPR029151">
    <property type="entry name" value="Sensor-like_sf"/>
</dbReference>